<sequence length="392" mass="42261">MTVFEREVTIVGAGPSGALCAAYLAKAGIDVLLLERDIFPREKACGDVLREGFVSHVEALGIAGDLDAMSTCVRRLKLISDDGHTTTIPFECYCAPRRDVDSLLVDTAISLGAEVKQGCTVTDVLTEQGTVRGVKAVYRGEEISVRSKLTIGADGAFSTLAAAAGVVKEEAGSMWIGRRAYFTGVRLDRALAKGQYDAYGVIGFSSLLGTGYFWIIPVGKEGVRHGICNVGMLINGREEYESVDIERCFSRWLESRPEMAAMFEGASIISPWQGGRISDMSCGIHKAGHGFMVIGDAAALMTPLSHDGLSPAADSAKAAAEAATDALAAGDFSQNMLISSYGKHFRTKGEKALSEEMKEKRLLMESMRDPGTMNRIVELLESDQVFRRKHLK</sequence>
<comment type="caution">
    <text evidence="2">The sequence shown here is derived from an EMBL/GenBank/DDBJ whole genome shotgun (WGS) entry which is preliminary data.</text>
</comment>
<dbReference type="EMBL" id="DVOB01000104">
    <property type="protein sequence ID" value="HIU95976.1"/>
    <property type="molecule type" value="Genomic_DNA"/>
</dbReference>
<proteinExistence type="predicted"/>
<dbReference type="InterPro" id="IPR036188">
    <property type="entry name" value="FAD/NAD-bd_sf"/>
</dbReference>
<evidence type="ECO:0000313" key="2">
    <source>
        <dbReference type="EMBL" id="HIU95976.1"/>
    </source>
</evidence>
<reference evidence="2" key="1">
    <citation type="submission" date="2020-10" db="EMBL/GenBank/DDBJ databases">
        <authorList>
            <person name="Gilroy R."/>
        </authorList>
    </citation>
    <scope>NUCLEOTIDE SEQUENCE</scope>
    <source>
        <strain evidence="2">ChiSjej4B22-8349</strain>
    </source>
</reference>
<organism evidence="2 3">
    <name type="scientific">Candidatus Allocopromorpha excrementipullorum</name>
    <dbReference type="NCBI Taxonomy" id="2840743"/>
    <lineage>
        <taxon>Bacteria</taxon>
        <taxon>Bacillati</taxon>
        <taxon>Bacillota</taxon>
        <taxon>Clostridia</taxon>
        <taxon>Eubacteriales</taxon>
        <taxon>Eubacteriaceae</taxon>
        <taxon>Eubacteriaceae incertae sedis</taxon>
        <taxon>Candidatus Allocopromorpha</taxon>
    </lineage>
</organism>
<accession>A0A9D1N6S9</accession>
<dbReference type="PRINTS" id="PR00420">
    <property type="entry name" value="RNGMNOXGNASE"/>
</dbReference>
<dbReference type="PANTHER" id="PTHR42685">
    <property type="entry name" value="GERANYLGERANYL DIPHOSPHATE REDUCTASE"/>
    <property type="match status" value="1"/>
</dbReference>
<dbReference type="AlphaFoldDB" id="A0A9D1N6S9"/>
<dbReference type="Pfam" id="PF01494">
    <property type="entry name" value="FAD_binding_3"/>
    <property type="match status" value="1"/>
</dbReference>
<keyword evidence="2" id="KW-0503">Monooxygenase</keyword>
<protein>
    <submittedName>
        <fullName evidence="2">FAD-dependent monooxygenase</fullName>
    </submittedName>
</protein>
<keyword evidence="2" id="KW-0560">Oxidoreductase</keyword>
<name>A0A9D1N6S9_9FIRM</name>
<dbReference type="PANTHER" id="PTHR42685:SF22">
    <property type="entry name" value="CONDITIONED MEDIUM FACTOR RECEPTOR 1"/>
    <property type="match status" value="1"/>
</dbReference>
<dbReference type="GO" id="GO:0004497">
    <property type="term" value="F:monooxygenase activity"/>
    <property type="evidence" value="ECO:0007669"/>
    <property type="project" value="UniProtKB-KW"/>
</dbReference>
<dbReference type="InterPro" id="IPR050407">
    <property type="entry name" value="Geranylgeranyl_reductase"/>
</dbReference>
<dbReference type="SUPFAM" id="SSF51905">
    <property type="entry name" value="FAD/NAD(P)-binding domain"/>
    <property type="match status" value="1"/>
</dbReference>
<evidence type="ECO:0000313" key="3">
    <source>
        <dbReference type="Proteomes" id="UP000824130"/>
    </source>
</evidence>
<dbReference type="GO" id="GO:0071949">
    <property type="term" value="F:FAD binding"/>
    <property type="evidence" value="ECO:0007669"/>
    <property type="project" value="InterPro"/>
</dbReference>
<dbReference type="InterPro" id="IPR002938">
    <property type="entry name" value="FAD-bd"/>
</dbReference>
<dbReference type="Gene3D" id="3.50.50.60">
    <property type="entry name" value="FAD/NAD(P)-binding domain"/>
    <property type="match status" value="1"/>
</dbReference>
<reference evidence="2" key="2">
    <citation type="journal article" date="2021" name="PeerJ">
        <title>Extensive microbial diversity within the chicken gut microbiome revealed by metagenomics and culture.</title>
        <authorList>
            <person name="Gilroy R."/>
            <person name="Ravi A."/>
            <person name="Getino M."/>
            <person name="Pursley I."/>
            <person name="Horton D.L."/>
            <person name="Alikhan N.F."/>
            <person name="Baker D."/>
            <person name="Gharbi K."/>
            <person name="Hall N."/>
            <person name="Watson M."/>
            <person name="Adriaenssens E.M."/>
            <person name="Foster-Nyarko E."/>
            <person name="Jarju S."/>
            <person name="Secka A."/>
            <person name="Antonio M."/>
            <person name="Oren A."/>
            <person name="Chaudhuri R.R."/>
            <person name="La Ragione R."/>
            <person name="Hildebrand F."/>
            <person name="Pallen M.J."/>
        </authorList>
    </citation>
    <scope>NUCLEOTIDE SEQUENCE</scope>
    <source>
        <strain evidence="2">ChiSjej4B22-8349</strain>
    </source>
</reference>
<evidence type="ECO:0000259" key="1">
    <source>
        <dbReference type="Pfam" id="PF01494"/>
    </source>
</evidence>
<dbReference type="Proteomes" id="UP000824130">
    <property type="component" value="Unassembled WGS sequence"/>
</dbReference>
<gene>
    <name evidence="2" type="ORF">IAD25_04605</name>
</gene>
<feature type="domain" description="FAD-binding" evidence="1">
    <location>
        <begin position="7"/>
        <end position="313"/>
    </location>
</feature>